<dbReference type="EMBL" id="FYEZ01000001">
    <property type="protein sequence ID" value="SNC65082.1"/>
    <property type="molecule type" value="Genomic_DNA"/>
</dbReference>
<gene>
    <name evidence="1" type="ORF">SAMN05445756_1246</name>
</gene>
<organism evidence="1 2">
    <name type="scientific">Kytococcus aerolatus</name>
    <dbReference type="NCBI Taxonomy" id="592308"/>
    <lineage>
        <taxon>Bacteria</taxon>
        <taxon>Bacillati</taxon>
        <taxon>Actinomycetota</taxon>
        <taxon>Actinomycetes</taxon>
        <taxon>Micrococcales</taxon>
        <taxon>Kytococcaceae</taxon>
        <taxon>Kytococcus</taxon>
    </lineage>
</organism>
<evidence type="ECO:0000313" key="2">
    <source>
        <dbReference type="Proteomes" id="UP000198122"/>
    </source>
</evidence>
<sequence>MPRHRTTPRTPLVRRLHVDLMRTHTSACR</sequence>
<name>A0A212TGC6_9MICO</name>
<reference evidence="1 2" key="1">
    <citation type="submission" date="2017-06" db="EMBL/GenBank/DDBJ databases">
        <authorList>
            <person name="Kim H.J."/>
            <person name="Triplett B.A."/>
        </authorList>
    </citation>
    <scope>NUCLEOTIDE SEQUENCE [LARGE SCALE GENOMIC DNA]</scope>
    <source>
        <strain evidence="1 2">DSM 22179</strain>
    </source>
</reference>
<evidence type="ECO:0000313" key="1">
    <source>
        <dbReference type="EMBL" id="SNC65082.1"/>
    </source>
</evidence>
<keyword evidence="2" id="KW-1185">Reference proteome</keyword>
<protein>
    <submittedName>
        <fullName evidence="1">Uncharacterized protein</fullName>
    </submittedName>
</protein>
<accession>A0A212TGC6</accession>
<proteinExistence type="predicted"/>
<dbReference type="Proteomes" id="UP000198122">
    <property type="component" value="Unassembled WGS sequence"/>
</dbReference>
<dbReference type="AlphaFoldDB" id="A0A212TGC6"/>